<sequence length="345" mass="37828">MGKFPVWRSGEGGGAFLSGTPSWAAASFTRSAASPYLPLAGCSYVNTRAWPLSAGIAVGRDALPTTCSQTILKPLTIRYLLVLYLQISPPEAHTLHSPTSATRVPRHPLPPSPINTTTAAPQHNTPTHHGRTHQTLRHTGDSRWSAPPHPSPSPPSRTTLTFPPTPDIPAILTMIKELAAYEHAEDKVEATEESLLRTLTFAPSPASASQPHTNPGYAKTLLLRLPTTPSTQSDIPAAIAGMAMYFNNYSTWRSKPGVYLEDLYVRPQYRKRGYGKMLIQALAQECCRIGGARLDWTCLRWNTPSLEFYDSLGAKRQEDWVGLRVDGRELEDLALGRTKVLRDGV</sequence>
<dbReference type="InterPro" id="IPR000182">
    <property type="entry name" value="GNAT_dom"/>
</dbReference>
<dbReference type="Proteomes" id="UP000281245">
    <property type="component" value="Unassembled WGS sequence"/>
</dbReference>
<dbReference type="VEuPathDB" id="FungiDB:BTJ68_11009"/>
<dbReference type="FunFam" id="3.40.630.30:FF:000064">
    <property type="entry name" value="GNAT family acetyltransferase"/>
    <property type="match status" value="1"/>
</dbReference>
<dbReference type="EMBL" id="QWIJ01002188">
    <property type="protein sequence ID" value="RMX72446.1"/>
    <property type="molecule type" value="Genomic_DNA"/>
</dbReference>
<dbReference type="PROSITE" id="PS51186">
    <property type="entry name" value="GNAT"/>
    <property type="match status" value="1"/>
</dbReference>
<evidence type="ECO:0000256" key="1">
    <source>
        <dbReference type="ARBA" id="ARBA00008694"/>
    </source>
</evidence>
<feature type="region of interest" description="Disordered" evidence="4">
    <location>
        <begin position="95"/>
        <end position="163"/>
    </location>
</feature>
<evidence type="ECO:0000256" key="2">
    <source>
        <dbReference type="ARBA" id="ARBA00022679"/>
    </source>
</evidence>
<dbReference type="Proteomes" id="UP000271337">
    <property type="component" value="Unassembled WGS sequence"/>
</dbReference>
<evidence type="ECO:0000313" key="6">
    <source>
        <dbReference type="EMBL" id="RMX72446.1"/>
    </source>
</evidence>
<dbReference type="InterPro" id="IPR051016">
    <property type="entry name" value="Diverse_Substrate_AcTransf"/>
</dbReference>
<dbReference type="Pfam" id="PF00583">
    <property type="entry name" value="Acetyltransf_1"/>
    <property type="match status" value="1"/>
</dbReference>
<dbReference type="SUPFAM" id="SSF55729">
    <property type="entry name" value="Acyl-CoA N-acyltransferases (Nat)"/>
    <property type="match status" value="1"/>
</dbReference>
<feature type="compositionally biased region" description="Polar residues" evidence="4">
    <location>
        <begin position="114"/>
        <end position="125"/>
    </location>
</feature>
<keyword evidence="2" id="KW-0808">Transferase</keyword>
<reference evidence="8 9" key="1">
    <citation type="journal article" date="2018" name="BMC Genomics">
        <title>Genomic evidence for intraspecific hybridization in a clonal and extremely halotolerant yeast.</title>
        <authorList>
            <person name="Gostincar C."/>
            <person name="Stajich J.E."/>
            <person name="Zupancic J."/>
            <person name="Zalar P."/>
            <person name="Gunde-Cimerman N."/>
        </authorList>
    </citation>
    <scope>NUCLEOTIDE SEQUENCE [LARGE SCALE GENOMIC DNA]</scope>
    <source>
        <strain evidence="6 9">EXF-6656</strain>
        <strain evidence="7 8">EXF-6669</strain>
    </source>
</reference>
<name>A0A3M6W281_HORWE</name>
<gene>
    <name evidence="7" type="ORF">D0867_15402</name>
    <name evidence="6" type="ORF">D0869_14608</name>
</gene>
<organism evidence="6 9">
    <name type="scientific">Hortaea werneckii</name>
    <name type="common">Black yeast</name>
    <name type="synonym">Cladosporium werneckii</name>
    <dbReference type="NCBI Taxonomy" id="91943"/>
    <lineage>
        <taxon>Eukaryota</taxon>
        <taxon>Fungi</taxon>
        <taxon>Dikarya</taxon>
        <taxon>Ascomycota</taxon>
        <taxon>Pezizomycotina</taxon>
        <taxon>Dothideomycetes</taxon>
        <taxon>Dothideomycetidae</taxon>
        <taxon>Mycosphaerellales</taxon>
        <taxon>Teratosphaeriaceae</taxon>
        <taxon>Hortaea</taxon>
    </lineage>
</organism>
<dbReference type="InterPro" id="IPR016181">
    <property type="entry name" value="Acyl_CoA_acyltransferase"/>
</dbReference>
<comment type="caution">
    <text evidence="6">The sequence shown here is derived from an EMBL/GenBank/DDBJ whole genome shotgun (WGS) entry which is preliminary data.</text>
</comment>
<evidence type="ECO:0000313" key="9">
    <source>
        <dbReference type="Proteomes" id="UP000281245"/>
    </source>
</evidence>
<dbReference type="CDD" id="cd04301">
    <property type="entry name" value="NAT_SF"/>
    <property type="match status" value="1"/>
</dbReference>
<dbReference type="EMBL" id="QWIL01003252">
    <property type="protein sequence ID" value="RMX89758.1"/>
    <property type="molecule type" value="Genomic_DNA"/>
</dbReference>
<evidence type="ECO:0000256" key="4">
    <source>
        <dbReference type="SAM" id="MobiDB-lite"/>
    </source>
</evidence>
<evidence type="ECO:0000313" key="7">
    <source>
        <dbReference type="EMBL" id="RMX89758.1"/>
    </source>
</evidence>
<dbReference type="OrthoDB" id="5521299at2759"/>
<dbReference type="GO" id="GO:0008080">
    <property type="term" value="F:N-acetyltransferase activity"/>
    <property type="evidence" value="ECO:0007669"/>
    <property type="project" value="TreeGrafter"/>
</dbReference>
<evidence type="ECO:0000259" key="5">
    <source>
        <dbReference type="PROSITE" id="PS51186"/>
    </source>
</evidence>
<accession>A0A3M6W281</accession>
<keyword evidence="3" id="KW-0012">Acyltransferase</keyword>
<dbReference type="PANTHER" id="PTHR10545">
    <property type="entry name" value="DIAMINE N-ACETYLTRANSFERASE"/>
    <property type="match status" value="1"/>
</dbReference>
<evidence type="ECO:0000313" key="8">
    <source>
        <dbReference type="Proteomes" id="UP000271337"/>
    </source>
</evidence>
<dbReference type="AlphaFoldDB" id="A0A3M6W281"/>
<evidence type="ECO:0000256" key="3">
    <source>
        <dbReference type="ARBA" id="ARBA00023315"/>
    </source>
</evidence>
<dbReference type="PANTHER" id="PTHR10545:SF29">
    <property type="entry name" value="GH14572P-RELATED"/>
    <property type="match status" value="1"/>
</dbReference>
<feature type="domain" description="N-acetyltransferase" evidence="5">
    <location>
        <begin position="173"/>
        <end position="340"/>
    </location>
</feature>
<proteinExistence type="inferred from homology"/>
<comment type="similarity">
    <text evidence="1">Belongs to the acetyltransferase family.</text>
</comment>
<feature type="compositionally biased region" description="Basic residues" evidence="4">
    <location>
        <begin position="126"/>
        <end position="136"/>
    </location>
</feature>
<dbReference type="Gene3D" id="3.40.630.30">
    <property type="match status" value="1"/>
</dbReference>
<protein>
    <recommendedName>
        <fullName evidence="5">N-acetyltransferase domain-containing protein</fullName>
    </recommendedName>
</protein>